<dbReference type="Proteomes" id="UP000184363">
    <property type="component" value="Unassembled WGS sequence"/>
</dbReference>
<gene>
    <name evidence="2" type="ORF">SAMN05443637_101254</name>
</gene>
<dbReference type="AlphaFoldDB" id="A0A1M6NHK8"/>
<dbReference type="InterPro" id="IPR011256">
    <property type="entry name" value="Reg_factor_effector_dom_sf"/>
</dbReference>
<dbReference type="SMART" id="SM00871">
    <property type="entry name" value="AraC_E_bind"/>
    <property type="match status" value="1"/>
</dbReference>
<feature type="domain" description="AraC effector-binding" evidence="1">
    <location>
        <begin position="14"/>
        <end position="170"/>
    </location>
</feature>
<keyword evidence="3" id="KW-1185">Reference proteome</keyword>
<dbReference type="Gene3D" id="3.20.80.10">
    <property type="entry name" value="Regulatory factor, effector binding domain"/>
    <property type="match status" value="1"/>
</dbReference>
<evidence type="ECO:0000313" key="3">
    <source>
        <dbReference type="Proteomes" id="UP000184363"/>
    </source>
</evidence>
<accession>A0A1M6NHK8</accession>
<dbReference type="InterPro" id="IPR010499">
    <property type="entry name" value="AraC_E-bd"/>
</dbReference>
<reference evidence="2 3" key="1">
    <citation type="submission" date="2016-11" db="EMBL/GenBank/DDBJ databases">
        <authorList>
            <person name="Jaros S."/>
            <person name="Januszkiewicz K."/>
            <person name="Wedrychowicz H."/>
        </authorList>
    </citation>
    <scope>NUCLEOTIDE SEQUENCE [LARGE SCALE GENOMIC DNA]</scope>
    <source>
        <strain evidence="2 3">DSM 43832</strain>
    </source>
</reference>
<dbReference type="InterPro" id="IPR029442">
    <property type="entry name" value="GyrI-like"/>
</dbReference>
<sequence>MDVDPLEAPAADGQQPVVEYRAARPYLGVVRTVTWTGTAAAADRIPELFAHLTAHGVPPAGAPFLRYHRIAGEHELVVEAGVPVTEPVPRAGEMRVGTLPAGRYLVVVHAGHPDELVAVADGMAAHARDRGWAFDRRGEAWGCRLETFLTDPRVEPDPRRWRTEVAVRLAD</sequence>
<evidence type="ECO:0000259" key="1">
    <source>
        <dbReference type="SMART" id="SM00871"/>
    </source>
</evidence>
<protein>
    <submittedName>
        <fullName evidence="2">Effector-binding domain-containing protein</fullName>
    </submittedName>
</protein>
<dbReference type="STRING" id="1848.SAMN05443637_101254"/>
<evidence type="ECO:0000313" key="2">
    <source>
        <dbReference type="EMBL" id="SHJ95116.1"/>
    </source>
</evidence>
<name>A0A1M6NHK8_PSETH</name>
<dbReference type="SUPFAM" id="SSF55136">
    <property type="entry name" value="Probable bacterial effector-binding domain"/>
    <property type="match status" value="1"/>
</dbReference>
<dbReference type="Pfam" id="PF06445">
    <property type="entry name" value="GyrI-like"/>
    <property type="match status" value="1"/>
</dbReference>
<proteinExistence type="predicted"/>
<dbReference type="EMBL" id="FRAP01000001">
    <property type="protein sequence ID" value="SHJ95116.1"/>
    <property type="molecule type" value="Genomic_DNA"/>
</dbReference>
<organism evidence="2 3">
    <name type="scientific">Pseudonocardia thermophila</name>
    <dbReference type="NCBI Taxonomy" id="1848"/>
    <lineage>
        <taxon>Bacteria</taxon>
        <taxon>Bacillati</taxon>
        <taxon>Actinomycetota</taxon>
        <taxon>Actinomycetes</taxon>
        <taxon>Pseudonocardiales</taxon>
        <taxon>Pseudonocardiaceae</taxon>
        <taxon>Pseudonocardia</taxon>
    </lineage>
</organism>